<keyword evidence="1" id="KW-0812">Transmembrane</keyword>
<evidence type="ECO:0000313" key="3">
    <source>
        <dbReference type="Proteomes" id="UP000016930"/>
    </source>
</evidence>
<keyword evidence="1" id="KW-0472">Membrane</keyword>
<dbReference type="AlphaFoldDB" id="M2QYE0"/>
<gene>
    <name evidence="2" type="ORF">CERSUDRAFT_100837</name>
</gene>
<evidence type="ECO:0000313" key="2">
    <source>
        <dbReference type="EMBL" id="EMD30922.1"/>
    </source>
</evidence>
<feature type="transmembrane region" description="Helical" evidence="1">
    <location>
        <begin position="68"/>
        <end position="86"/>
    </location>
</feature>
<proteinExistence type="predicted"/>
<dbReference type="HOGENOM" id="CLU_1255840_0_0_1"/>
<name>M2QYE0_CERS8</name>
<protein>
    <recommendedName>
        <fullName evidence="4">Thioesterase domain-containing protein</fullName>
    </recommendedName>
</protein>
<sequence>MVIHAPGAVSKTFNFHKDLNDMDLRPVDHELTTLVIDAMGQDQHQILNADNAFLIESLRSKRSPESPYLIAGYSLSGIIIICIASWQSKLRIETRKNLDAMYNFEAPHCDEPTTLIMPKDCSWYRTRHASDIHISVADCNGGDYHLSKLDLKVAPGRHDTMFTPVHVKILAGMLEEIVAMLPAGEASIPSSAIAPAKQNGSANRMAARNLMFVPVIDVTK</sequence>
<dbReference type="EMBL" id="KB445828">
    <property type="protein sequence ID" value="EMD30922.1"/>
    <property type="molecule type" value="Genomic_DNA"/>
</dbReference>
<accession>M2QYE0</accession>
<dbReference type="OrthoDB" id="2642874at2759"/>
<dbReference type="Proteomes" id="UP000016930">
    <property type="component" value="Unassembled WGS sequence"/>
</dbReference>
<evidence type="ECO:0008006" key="4">
    <source>
        <dbReference type="Google" id="ProtNLM"/>
    </source>
</evidence>
<reference evidence="2 3" key="1">
    <citation type="journal article" date="2012" name="Proc. Natl. Acad. Sci. U.S.A.">
        <title>Comparative genomics of Ceriporiopsis subvermispora and Phanerochaete chrysosporium provide insight into selective ligninolysis.</title>
        <authorList>
            <person name="Fernandez-Fueyo E."/>
            <person name="Ruiz-Duenas F.J."/>
            <person name="Ferreira P."/>
            <person name="Floudas D."/>
            <person name="Hibbett D.S."/>
            <person name="Canessa P."/>
            <person name="Larrondo L.F."/>
            <person name="James T.Y."/>
            <person name="Seelenfreund D."/>
            <person name="Lobos S."/>
            <person name="Polanco R."/>
            <person name="Tello M."/>
            <person name="Honda Y."/>
            <person name="Watanabe T."/>
            <person name="Watanabe T."/>
            <person name="Ryu J.S."/>
            <person name="Kubicek C.P."/>
            <person name="Schmoll M."/>
            <person name="Gaskell J."/>
            <person name="Hammel K.E."/>
            <person name="St John F.J."/>
            <person name="Vanden Wymelenberg A."/>
            <person name="Sabat G."/>
            <person name="Splinter BonDurant S."/>
            <person name="Syed K."/>
            <person name="Yadav J.S."/>
            <person name="Doddapaneni H."/>
            <person name="Subramanian V."/>
            <person name="Lavin J.L."/>
            <person name="Oguiza J.A."/>
            <person name="Perez G."/>
            <person name="Pisabarro A.G."/>
            <person name="Ramirez L."/>
            <person name="Santoyo F."/>
            <person name="Master E."/>
            <person name="Coutinho P.M."/>
            <person name="Henrissat B."/>
            <person name="Lombard V."/>
            <person name="Magnuson J.K."/>
            <person name="Kuees U."/>
            <person name="Hori C."/>
            <person name="Igarashi K."/>
            <person name="Samejima M."/>
            <person name="Held B.W."/>
            <person name="Barry K.W."/>
            <person name="LaButti K.M."/>
            <person name="Lapidus A."/>
            <person name="Lindquist E.A."/>
            <person name="Lucas S.M."/>
            <person name="Riley R."/>
            <person name="Salamov A.A."/>
            <person name="Hoffmeister D."/>
            <person name="Schwenk D."/>
            <person name="Hadar Y."/>
            <person name="Yarden O."/>
            <person name="de Vries R.P."/>
            <person name="Wiebenga A."/>
            <person name="Stenlid J."/>
            <person name="Eastwood D."/>
            <person name="Grigoriev I.V."/>
            <person name="Berka R.M."/>
            <person name="Blanchette R.A."/>
            <person name="Kersten P."/>
            <person name="Martinez A.T."/>
            <person name="Vicuna R."/>
            <person name="Cullen D."/>
        </authorList>
    </citation>
    <scope>NUCLEOTIDE SEQUENCE [LARGE SCALE GENOMIC DNA]</scope>
    <source>
        <strain evidence="2 3">B</strain>
    </source>
</reference>
<organism evidence="2 3">
    <name type="scientific">Ceriporiopsis subvermispora (strain B)</name>
    <name type="common">White-rot fungus</name>
    <name type="synonym">Gelatoporia subvermispora</name>
    <dbReference type="NCBI Taxonomy" id="914234"/>
    <lineage>
        <taxon>Eukaryota</taxon>
        <taxon>Fungi</taxon>
        <taxon>Dikarya</taxon>
        <taxon>Basidiomycota</taxon>
        <taxon>Agaricomycotina</taxon>
        <taxon>Agaricomycetes</taxon>
        <taxon>Polyporales</taxon>
        <taxon>Gelatoporiaceae</taxon>
        <taxon>Gelatoporia</taxon>
    </lineage>
</organism>
<keyword evidence="1" id="KW-1133">Transmembrane helix</keyword>
<keyword evidence="3" id="KW-1185">Reference proteome</keyword>
<evidence type="ECO:0000256" key="1">
    <source>
        <dbReference type="SAM" id="Phobius"/>
    </source>
</evidence>